<organism evidence="1 2">
    <name type="scientific">Mesobacillus jeotgali</name>
    <dbReference type="NCBI Taxonomy" id="129985"/>
    <lineage>
        <taxon>Bacteria</taxon>
        <taxon>Bacillati</taxon>
        <taxon>Bacillota</taxon>
        <taxon>Bacilli</taxon>
        <taxon>Bacillales</taxon>
        <taxon>Bacillaceae</taxon>
        <taxon>Mesobacillus</taxon>
    </lineage>
</organism>
<evidence type="ECO:0000313" key="1">
    <source>
        <dbReference type="EMBL" id="WNF24687.1"/>
    </source>
</evidence>
<protein>
    <submittedName>
        <fullName evidence="1">Uncharacterized protein</fullName>
    </submittedName>
</protein>
<proteinExistence type="predicted"/>
<evidence type="ECO:0000313" key="2">
    <source>
        <dbReference type="Proteomes" id="UP001303324"/>
    </source>
</evidence>
<dbReference type="Proteomes" id="UP001303324">
    <property type="component" value="Chromosome"/>
</dbReference>
<reference evidence="1 2" key="1">
    <citation type="submission" date="2023-09" db="EMBL/GenBank/DDBJ databases">
        <title>Microbial mechanism of fulvic acid promoting antimony reduction mineralization in rice fields.</title>
        <authorList>
            <person name="Chen G."/>
            <person name="Lan J."/>
        </authorList>
    </citation>
    <scope>NUCLEOTIDE SEQUENCE [LARGE SCALE GENOMIC DNA]</scope>
    <source>
        <strain evidence="1 2">PS1</strain>
    </source>
</reference>
<dbReference type="EMBL" id="CP134494">
    <property type="protein sequence ID" value="WNF24687.1"/>
    <property type="molecule type" value="Genomic_DNA"/>
</dbReference>
<name>A0ABY9VL52_9BACI</name>
<sequence>MEIIYVCQSLSIKIAIEGIIHLTDKKEGETLPRKTADNPEGKESEQLDIIPQKDISKEEIEKLNHMLAAVLNYISDDEVEVIDIDYLLNNTEGLRDWWDQYRERNRKKIEEEISKALGDLSIEELENLREKIKGKDKE</sequence>
<accession>A0ABY9VL52</accession>
<gene>
    <name evidence="1" type="ORF">RH061_09440</name>
</gene>
<dbReference type="RefSeq" id="WP_311075617.1">
    <property type="nucleotide sequence ID" value="NZ_CP134494.1"/>
</dbReference>
<keyword evidence="2" id="KW-1185">Reference proteome</keyword>